<reference evidence="1 2" key="1">
    <citation type="journal article" date="2023" name="Plants (Basel)">
        <title>Bridging the Gap: Combining Genomics and Transcriptomics Approaches to Understand Stylosanthes scabra, an Orphan Legume from the Brazilian Caatinga.</title>
        <authorList>
            <person name="Ferreira-Neto J.R.C."/>
            <person name="da Silva M.D."/>
            <person name="Binneck E."/>
            <person name="de Melo N.F."/>
            <person name="da Silva R.H."/>
            <person name="de Melo A.L.T.M."/>
            <person name="Pandolfi V."/>
            <person name="Bustamante F.O."/>
            <person name="Brasileiro-Vidal A.C."/>
            <person name="Benko-Iseppon A.M."/>
        </authorList>
    </citation>
    <scope>NUCLEOTIDE SEQUENCE [LARGE SCALE GENOMIC DNA]</scope>
    <source>
        <tissue evidence="1">Leaves</tissue>
    </source>
</reference>
<evidence type="ECO:0000313" key="2">
    <source>
        <dbReference type="Proteomes" id="UP001341840"/>
    </source>
</evidence>
<comment type="caution">
    <text evidence="1">The sequence shown here is derived from an EMBL/GenBank/DDBJ whole genome shotgun (WGS) entry which is preliminary data.</text>
</comment>
<sequence length="76" mass="8904">LNLNRLCNPLSKKKKLFVNNINKNNCNNLIRLTRMKSLSSLQARKMSIYQDPSKTCIHWPLKLKKIIPPIKKTNLM</sequence>
<dbReference type="EMBL" id="JASCZI010033132">
    <property type="protein sequence ID" value="MED6128769.1"/>
    <property type="molecule type" value="Genomic_DNA"/>
</dbReference>
<gene>
    <name evidence="1" type="ORF">PIB30_101183</name>
</gene>
<feature type="non-terminal residue" evidence="1">
    <location>
        <position position="76"/>
    </location>
</feature>
<feature type="non-terminal residue" evidence="1">
    <location>
        <position position="1"/>
    </location>
</feature>
<dbReference type="Proteomes" id="UP001341840">
    <property type="component" value="Unassembled WGS sequence"/>
</dbReference>
<protein>
    <submittedName>
        <fullName evidence="1">Uncharacterized protein</fullName>
    </submittedName>
</protein>
<keyword evidence="2" id="KW-1185">Reference proteome</keyword>
<accession>A0ABU6RXV6</accession>
<name>A0ABU6RXV6_9FABA</name>
<organism evidence="1 2">
    <name type="scientific">Stylosanthes scabra</name>
    <dbReference type="NCBI Taxonomy" id="79078"/>
    <lineage>
        <taxon>Eukaryota</taxon>
        <taxon>Viridiplantae</taxon>
        <taxon>Streptophyta</taxon>
        <taxon>Embryophyta</taxon>
        <taxon>Tracheophyta</taxon>
        <taxon>Spermatophyta</taxon>
        <taxon>Magnoliopsida</taxon>
        <taxon>eudicotyledons</taxon>
        <taxon>Gunneridae</taxon>
        <taxon>Pentapetalae</taxon>
        <taxon>rosids</taxon>
        <taxon>fabids</taxon>
        <taxon>Fabales</taxon>
        <taxon>Fabaceae</taxon>
        <taxon>Papilionoideae</taxon>
        <taxon>50 kb inversion clade</taxon>
        <taxon>dalbergioids sensu lato</taxon>
        <taxon>Dalbergieae</taxon>
        <taxon>Pterocarpus clade</taxon>
        <taxon>Stylosanthes</taxon>
    </lineage>
</organism>
<proteinExistence type="predicted"/>
<evidence type="ECO:0000313" key="1">
    <source>
        <dbReference type="EMBL" id="MED6128769.1"/>
    </source>
</evidence>